<evidence type="ECO:0000256" key="2">
    <source>
        <dbReference type="ARBA" id="ARBA00012193"/>
    </source>
</evidence>
<keyword evidence="12" id="KW-0460">Magnesium</keyword>
<proteinExistence type="inferred from homology"/>
<sequence>MSLQTPFELPVAIAQFIGSNQLVADEVGESPANVYGFTRGNERFFLKTCAAVYTPTTYSVLREARVLQWLDGRLSVPEVAVVAESDAGEFMITRCVPGEPIQARCDDQDAMLALLREALRQLQAVPITNCPFDSSVSVRLNELGYLIARELCADDVDLEQWPSLGTPRKLLAHLHATRPVEEKVFSHGDLCDTNVFVDAHEQLHFIDLGRGGIADRWLDIAFAHRNLREDVSDNAANNFLRGLGEPDQSAKRVFFEQLDELF</sequence>
<keyword evidence="5 10" id="KW-0547">Nucleotide-binding</keyword>
<evidence type="ECO:0000256" key="9">
    <source>
        <dbReference type="ARBA" id="ARBA00048925"/>
    </source>
</evidence>
<dbReference type="PANTHER" id="PTHR21310:SF41">
    <property type="entry name" value="3'-PHOSPHOTRANSFERASE, PUTATIVE-RELATED"/>
    <property type="match status" value="1"/>
</dbReference>
<dbReference type="InterPro" id="IPR002575">
    <property type="entry name" value="Aminoglycoside_PTrfase"/>
</dbReference>
<gene>
    <name evidence="14" type="primary">aphA</name>
    <name evidence="14" type="ORF">NCTC10392_02489</name>
</gene>
<feature type="domain" description="Aminoglycoside phosphotransferase" evidence="13">
    <location>
        <begin position="34"/>
        <end position="247"/>
    </location>
</feature>
<keyword evidence="4 10" id="KW-0808">Transferase</keyword>
<feature type="active site" description="Proton acceptor" evidence="11">
    <location>
        <position position="189"/>
    </location>
</feature>
<evidence type="ECO:0000256" key="5">
    <source>
        <dbReference type="ARBA" id="ARBA00022741"/>
    </source>
</evidence>
<dbReference type="InterPro" id="IPR024165">
    <property type="entry name" value="Kan/Strep_kinase"/>
</dbReference>
<dbReference type="GO" id="GO:0008910">
    <property type="term" value="F:kanamycin kinase activity"/>
    <property type="evidence" value="ECO:0007669"/>
    <property type="project" value="UniProtKB-EC"/>
</dbReference>
<evidence type="ECO:0000256" key="10">
    <source>
        <dbReference type="PIRNR" id="PIRNR000706"/>
    </source>
</evidence>
<dbReference type="PANTHER" id="PTHR21310">
    <property type="entry name" value="AMINOGLYCOSIDE PHOSPHOTRANSFERASE-RELATED-RELATED"/>
    <property type="match status" value="1"/>
</dbReference>
<dbReference type="RefSeq" id="WP_038440866.1">
    <property type="nucleotide sequence ID" value="NZ_CP008896.1"/>
</dbReference>
<keyword evidence="12" id="KW-0479">Metal-binding</keyword>
<feature type="binding site" evidence="12">
    <location>
        <position position="207"/>
    </location>
    <ligand>
        <name>Mg(2+)</name>
        <dbReference type="ChEBI" id="CHEBI:18420"/>
    </ligand>
</feature>
<evidence type="ECO:0000256" key="3">
    <source>
        <dbReference type="ARBA" id="ARBA00017903"/>
    </source>
</evidence>
<reference evidence="14 15" key="1">
    <citation type="submission" date="2018-06" db="EMBL/GenBank/DDBJ databases">
        <authorList>
            <consortium name="Pathogen Informatics"/>
            <person name="Doyle S."/>
        </authorList>
    </citation>
    <scope>NUCLEOTIDE SEQUENCE [LARGE SCALE GENOMIC DNA]</scope>
    <source>
        <strain evidence="14 15">NCTC10392</strain>
    </source>
</reference>
<evidence type="ECO:0000256" key="7">
    <source>
        <dbReference type="ARBA" id="ARBA00022840"/>
    </source>
</evidence>
<dbReference type="AlphaFoldDB" id="A0A379ICQ3"/>
<dbReference type="Gene3D" id="3.90.1200.10">
    <property type="match status" value="1"/>
</dbReference>
<comment type="similarity">
    <text evidence="1 10">Belongs to the aminoglycoside phosphotransferase family.</text>
</comment>
<dbReference type="KEGG" id="pfn:HZ99_01720"/>
<feature type="binding site" evidence="12">
    <location>
        <position position="194"/>
    </location>
    <ligand>
        <name>Mg(2+)</name>
        <dbReference type="ChEBI" id="CHEBI:18420"/>
    </ligand>
</feature>
<dbReference type="InterPro" id="IPR011009">
    <property type="entry name" value="Kinase-like_dom_sf"/>
</dbReference>
<evidence type="ECO:0000256" key="1">
    <source>
        <dbReference type="ARBA" id="ARBA00006219"/>
    </source>
</evidence>
<dbReference type="OrthoDB" id="3806873at2"/>
<dbReference type="InterPro" id="IPR051678">
    <property type="entry name" value="AGP_Transferase"/>
</dbReference>
<evidence type="ECO:0000313" key="15">
    <source>
        <dbReference type="Proteomes" id="UP000255125"/>
    </source>
</evidence>
<evidence type="ECO:0000256" key="12">
    <source>
        <dbReference type="PIRSR" id="PIRSR000706-2"/>
    </source>
</evidence>
<dbReference type="EMBL" id="UGUS01000002">
    <property type="protein sequence ID" value="SUD30568.1"/>
    <property type="molecule type" value="Genomic_DNA"/>
</dbReference>
<evidence type="ECO:0000259" key="13">
    <source>
        <dbReference type="Pfam" id="PF01636"/>
    </source>
</evidence>
<dbReference type="GO" id="GO:0046872">
    <property type="term" value="F:metal ion binding"/>
    <property type="evidence" value="ECO:0007669"/>
    <property type="project" value="UniProtKB-KW"/>
</dbReference>
<evidence type="ECO:0000313" key="14">
    <source>
        <dbReference type="EMBL" id="SUD30568.1"/>
    </source>
</evidence>
<keyword evidence="7 10" id="KW-0067">ATP-binding</keyword>
<dbReference type="GO" id="GO:0046677">
    <property type="term" value="P:response to antibiotic"/>
    <property type="evidence" value="ECO:0007669"/>
    <property type="project" value="UniProtKB-KW"/>
</dbReference>
<evidence type="ECO:0000256" key="4">
    <source>
        <dbReference type="ARBA" id="ARBA00022679"/>
    </source>
</evidence>
<organism evidence="14 15">
    <name type="scientific">Pseudomonas fluorescens</name>
    <dbReference type="NCBI Taxonomy" id="294"/>
    <lineage>
        <taxon>Bacteria</taxon>
        <taxon>Pseudomonadati</taxon>
        <taxon>Pseudomonadota</taxon>
        <taxon>Gammaproteobacteria</taxon>
        <taxon>Pseudomonadales</taxon>
        <taxon>Pseudomonadaceae</taxon>
        <taxon>Pseudomonas</taxon>
    </lineage>
</organism>
<dbReference type="Proteomes" id="UP000255125">
    <property type="component" value="Unassembled WGS sequence"/>
</dbReference>
<accession>A0A379ICQ3</accession>
<evidence type="ECO:0000256" key="8">
    <source>
        <dbReference type="ARBA" id="ARBA00023251"/>
    </source>
</evidence>
<keyword evidence="6 10" id="KW-0418">Kinase</keyword>
<dbReference type="SUPFAM" id="SSF56112">
    <property type="entry name" value="Protein kinase-like (PK-like)"/>
    <property type="match status" value="1"/>
</dbReference>
<protein>
    <recommendedName>
        <fullName evidence="3">Aminoglycoside 3'-phosphotransferase</fullName>
        <ecNumber evidence="2">2.7.1.95</ecNumber>
    </recommendedName>
</protein>
<dbReference type="NCBIfam" id="NF033068">
    <property type="entry name" value="APH_3p"/>
    <property type="match status" value="1"/>
</dbReference>
<name>A0A379ICQ3_PSEFL</name>
<dbReference type="EC" id="2.7.1.95" evidence="2"/>
<dbReference type="CDD" id="cd05150">
    <property type="entry name" value="APH"/>
    <property type="match status" value="1"/>
</dbReference>
<dbReference type="GO" id="GO:0005524">
    <property type="term" value="F:ATP binding"/>
    <property type="evidence" value="ECO:0007669"/>
    <property type="project" value="UniProtKB-KW"/>
</dbReference>
<dbReference type="Gene3D" id="3.30.200.20">
    <property type="entry name" value="Phosphorylase Kinase, domain 1"/>
    <property type="match status" value="1"/>
</dbReference>
<dbReference type="Pfam" id="PF01636">
    <property type="entry name" value="APH"/>
    <property type="match status" value="1"/>
</dbReference>
<dbReference type="PIRSF" id="PIRSF000706">
    <property type="entry name" value="Kanamycin_kin"/>
    <property type="match status" value="1"/>
</dbReference>
<comment type="catalytic activity">
    <reaction evidence="9">
        <text>kanamycin A + ATP = kanamycin 3'-phosphate + ADP + H(+)</text>
        <dbReference type="Rhea" id="RHEA:24256"/>
        <dbReference type="ChEBI" id="CHEBI:15378"/>
        <dbReference type="ChEBI" id="CHEBI:30616"/>
        <dbReference type="ChEBI" id="CHEBI:57909"/>
        <dbReference type="ChEBI" id="CHEBI:58214"/>
        <dbReference type="ChEBI" id="CHEBI:456216"/>
        <dbReference type="EC" id="2.7.1.95"/>
    </reaction>
</comment>
<keyword evidence="8 10" id="KW-0046">Antibiotic resistance</keyword>
<evidence type="ECO:0000256" key="6">
    <source>
        <dbReference type="ARBA" id="ARBA00022777"/>
    </source>
</evidence>
<evidence type="ECO:0000256" key="11">
    <source>
        <dbReference type="PIRSR" id="PIRSR000706-1"/>
    </source>
</evidence>